<dbReference type="SMART" id="SM00387">
    <property type="entry name" value="HATPase_c"/>
    <property type="match status" value="1"/>
</dbReference>
<evidence type="ECO:0000256" key="5">
    <source>
        <dbReference type="ARBA" id="ARBA00022777"/>
    </source>
</evidence>
<dbReference type="GO" id="GO:0000160">
    <property type="term" value="P:phosphorelay signal transduction system"/>
    <property type="evidence" value="ECO:0007669"/>
    <property type="project" value="UniProtKB-KW"/>
</dbReference>
<dbReference type="PANTHER" id="PTHR24421:SF10">
    <property type="entry name" value="NITRATE_NITRITE SENSOR PROTEIN NARQ"/>
    <property type="match status" value="1"/>
</dbReference>
<dbReference type="GO" id="GO:0003677">
    <property type="term" value="F:DNA binding"/>
    <property type="evidence" value="ECO:0007669"/>
    <property type="project" value="UniProtKB-KW"/>
</dbReference>
<accession>A0A1J5R1W3</accession>
<dbReference type="InterPro" id="IPR036388">
    <property type="entry name" value="WH-like_DNA-bd_sf"/>
</dbReference>
<reference evidence="11" key="1">
    <citation type="submission" date="2016-10" db="EMBL/GenBank/DDBJ databases">
        <title>Sequence of Gallionella enrichment culture.</title>
        <authorList>
            <person name="Poehlein A."/>
            <person name="Muehling M."/>
            <person name="Daniel R."/>
        </authorList>
    </citation>
    <scope>NUCLEOTIDE SEQUENCE</scope>
</reference>
<dbReference type="Pfam" id="PF00072">
    <property type="entry name" value="Response_reg"/>
    <property type="match status" value="1"/>
</dbReference>
<feature type="domain" description="Response regulatory" evidence="10">
    <location>
        <begin position="411"/>
        <end position="529"/>
    </location>
</feature>
<evidence type="ECO:0000256" key="6">
    <source>
        <dbReference type="ARBA" id="ARBA00023015"/>
    </source>
</evidence>
<gene>
    <name evidence="11" type="primary">devR_4</name>
    <name evidence="11" type="ORF">GALL_286460</name>
</gene>
<evidence type="ECO:0000256" key="3">
    <source>
        <dbReference type="ARBA" id="ARBA00022553"/>
    </source>
</evidence>
<dbReference type="InterPro" id="IPR016032">
    <property type="entry name" value="Sig_transdc_resp-reg_C-effctor"/>
</dbReference>
<dbReference type="InterPro" id="IPR003018">
    <property type="entry name" value="GAF"/>
</dbReference>
<keyword evidence="3" id="KW-0597">Phosphoprotein</keyword>
<dbReference type="SMART" id="SM00421">
    <property type="entry name" value="HTH_LUXR"/>
    <property type="match status" value="1"/>
</dbReference>
<evidence type="ECO:0000256" key="1">
    <source>
        <dbReference type="ARBA" id="ARBA00000085"/>
    </source>
</evidence>
<dbReference type="Gene3D" id="3.30.565.10">
    <property type="entry name" value="Histidine kinase-like ATPase, C-terminal domain"/>
    <property type="match status" value="1"/>
</dbReference>
<name>A0A1J5R1W3_9ZZZZ</name>
<dbReference type="InterPro" id="IPR029016">
    <property type="entry name" value="GAF-like_dom_sf"/>
</dbReference>
<dbReference type="SUPFAM" id="SSF46894">
    <property type="entry name" value="C-terminal effector domain of the bipartite response regulators"/>
    <property type="match status" value="1"/>
</dbReference>
<dbReference type="AlphaFoldDB" id="A0A1J5R1W3"/>
<dbReference type="EMBL" id="MLJW01000329">
    <property type="protein sequence ID" value="OIQ89466.1"/>
    <property type="molecule type" value="Genomic_DNA"/>
</dbReference>
<keyword evidence="4" id="KW-0808">Transferase</keyword>
<evidence type="ECO:0000256" key="4">
    <source>
        <dbReference type="ARBA" id="ARBA00022679"/>
    </source>
</evidence>
<dbReference type="InterPro" id="IPR011006">
    <property type="entry name" value="CheY-like_superfamily"/>
</dbReference>
<proteinExistence type="predicted"/>
<keyword evidence="7" id="KW-0238">DNA-binding</keyword>
<dbReference type="PRINTS" id="PR00038">
    <property type="entry name" value="HTHLUXR"/>
</dbReference>
<dbReference type="InterPro" id="IPR058245">
    <property type="entry name" value="NreC/VraR/RcsB-like_REC"/>
</dbReference>
<dbReference type="Gene3D" id="3.40.50.2300">
    <property type="match status" value="1"/>
</dbReference>
<dbReference type="Gene3D" id="3.30.450.40">
    <property type="match status" value="1"/>
</dbReference>
<dbReference type="GO" id="GO:0006355">
    <property type="term" value="P:regulation of DNA-templated transcription"/>
    <property type="evidence" value="ECO:0007669"/>
    <property type="project" value="InterPro"/>
</dbReference>
<dbReference type="PANTHER" id="PTHR24421">
    <property type="entry name" value="NITRATE/NITRITE SENSOR PROTEIN NARX-RELATED"/>
    <property type="match status" value="1"/>
</dbReference>
<dbReference type="InterPro" id="IPR003594">
    <property type="entry name" value="HATPase_dom"/>
</dbReference>
<protein>
    <recommendedName>
        <fullName evidence="2">histidine kinase</fullName>
        <ecNumber evidence="2">2.7.13.3</ecNumber>
    </recommendedName>
</protein>
<dbReference type="PROSITE" id="PS50110">
    <property type="entry name" value="RESPONSE_REGULATORY"/>
    <property type="match status" value="1"/>
</dbReference>
<comment type="caution">
    <text evidence="11">The sequence shown here is derived from an EMBL/GenBank/DDBJ whole genome shotgun (WGS) entry which is preliminary data.</text>
</comment>
<dbReference type="GO" id="GO:0004673">
    <property type="term" value="F:protein histidine kinase activity"/>
    <property type="evidence" value="ECO:0007669"/>
    <property type="project" value="UniProtKB-EC"/>
</dbReference>
<keyword evidence="8" id="KW-0804">Transcription</keyword>
<dbReference type="SUPFAM" id="SSF55781">
    <property type="entry name" value="GAF domain-like"/>
    <property type="match status" value="1"/>
</dbReference>
<dbReference type="EC" id="2.7.13.3" evidence="2"/>
<dbReference type="CDD" id="cd06170">
    <property type="entry name" value="LuxR_C_like"/>
    <property type="match status" value="1"/>
</dbReference>
<dbReference type="InterPro" id="IPR036890">
    <property type="entry name" value="HATPase_C_sf"/>
</dbReference>
<sequence length="609" mass="64931">MAGEPARLLGTWPIGARASRARTEPATLDTLTALANDLAGEFRLRPLLERILASAVELLDCASGSICLIDQAAHNYRKEIDLDQGCQTGMVFSLDEGMTGCVARRGGPVIFERYSEVDRGHVDPTDSRYHGAVIGVPIRLGADLIGAVIVFASTSHPQFDVEDGRLLERFATHAAIAIANSRLHAEAAERAEQAAVSAERERSMLQIHDTIGRGLVSVMLELREAQHVAERGGDVTAVLVHAQRAVQTTLDEGRQAALGLGPTRLDARPLDETIALELEWIGANTGVTTLLRVFGDRREIAHDVRIQLVRIVQESLTNVAQHADATSVRVGLMYDPDSVSVIVEDDGRGFDIAADHTRTSGRVGLAGLVTRVAQLGGRVQIDSTRGWGTRIRAEVPYEVRPSELANTPRLRVIVAHDQPAMRAGLVRLLDATEPGVHVVAEVTDVAAAVDAVTLLHPAVVVAGMRLPGGLGRELIAALRDADPAVAVVGVIDDPTAEEDLRAWAAAGVSGLVPRDVGATSLGRAVLAAARGDIVVFGGLVEQLSLPPGPRTASLTTREREVRALVAQGLADKQIAARLGISVKTVEKHVSAVLRKAHVHSRTELMARRT</sequence>
<dbReference type="CDD" id="cd17535">
    <property type="entry name" value="REC_NarL-like"/>
    <property type="match status" value="1"/>
</dbReference>
<evidence type="ECO:0000313" key="11">
    <source>
        <dbReference type="EMBL" id="OIQ89466.1"/>
    </source>
</evidence>
<dbReference type="Gene3D" id="1.10.10.10">
    <property type="entry name" value="Winged helix-like DNA-binding domain superfamily/Winged helix DNA-binding domain"/>
    <property type="match status" value="1"/>
</dbReference>
<evidence type="ECO:0000259" key="9">
    <source>
        <dbReference type="PROSITE" id="PS50043"/>
    </source>
</evidence>
<dbReference type="InterPro" id="IPR000792">
    <property type="entry name" value="Tscrpt_reg_LuxR_C"/>
</dbReference>
<dbReference type="InterPro" id="IPR050482">
    <property type="entry name" value="Sensor_HK_TwoCompSys"/>
</dbReference>
<keyword evidence="6" id="KW-0805">Transcription regulation</keyword>
<dbReference type="SUPFAM" id="SSF55874">
    <property type="entry name" value="ATPase domain of HSP90 chaperone/DNA topoisomerase II/histidine kinase"/>
    <property type="match status" value="1"/>
</dbReference>
<dbReference type="SMART" id="SM00448">
    <property type="entry name" value="REC"/>
    <property type="match status" value="1"/>
</dbReference>
<evidence type="ECO:0000256" key="2">
    <source>
        <dbReference type="ARBA" id="ARBA00012438"/>
    </source>
</evidence>
<dbReference type="CDD" id="cd16917">
    <property type="entry name" value="HATPase_UhpB-NarQ-NarX-like"/>
    <property type="match status" value="1"/>
</dbReference>
<dbReference type="SUPFAM" id="SSF52172">
    <property type="entry name" value="CheY-like"/>
    <property type="match status" value="1"/>
</dbReference>
<dbReference type="Pfam" id="PF02518">
    <property type="entry name" value="HATPase_c"/>
    <property type="match status" value="1"/>
</dbReference>
<evidence type="ECO:0000256" key="7">
    <source>
        <dbReference type="ARBA" id="ARBA00023125"/>
    </source>
</evidence>
<evidence type="ECO:0000256" key="8">
    <source>
        <dbReference type="ARBA" id="ARBA00023163"/>
    </source>
</evidence>
<keyword evidence="5" id="KW-0418">Kinase</keyword>
<dbReference type="InterPro" id="IPR001789">
    <property type="entry name" value="Sig_transdc_resp-reg_receiver"/>
</dbReference>
<dbReference type="Pfam" id="PF13185">
    <property type="entry name" value="GAF_2"/>
    <property type="match status" value="1"/>
</dbReference>
<dbReference type="SMART" id="SM00065">
    <property type="entry name" value="GAF"/>
    <property type="match status" value="1"/>
</dbReference>
<dbReference type="Pfam" id="PF00196">
    <property type="entry name" value="GerE"/>
    <property type="match status" value="1"/>
</dbReference>
<organism evidence="11">
    <name type="scientific">mine drainage metagenome</name>
    <dbReference type="NCBI Taxonomy" id="410659"/>
    <lineage>
        <taxon>unclassified sequences</taxon>
        <taxon>metagenomes</taxon>
        <taxon>ecological metagenomes</taxon>
    </lineage>
</organism>
<dbReference type="PROSITE" id="PS50043">
    <property type="entry name" value="HTH_LUXR_2"/>
    <property type="match status" value="1"/>
</dbReference>
<comment type="catalytic activity">
    <reaction evidence="1">
        <text>ATP + protein L-histidine = ADP + protein N-phospho-L-histidine.</text>
        <dbReference type="EC" id="2.7.13.3"/>
    </reaction>
</comment>
<feature type="domain" description="HTH luxR-type" evidence="9">
    <location>
        <begin position="547"/>
        <end position="609"/>
    </location>
</feature>
<evidence type="ECO:0000259" key="10">
    <source>
        <dbReference type="PROSITE" id="PS50110"/>
    </source>
</evidence>